<evidence type="ECO:0000256" key="1">
    <source>
        <dbReference type="SAM" id="MobiDB-lite"/>
    </source>
</evidence>
<dbReference type="Pfam" id="PF05069">
    <property type="entry name" value="Phage_tail_S"/>
    <property type="match status" value="1"/>
</dbReference>
<sequence>MTEIIEQSKEQIRIGFESGTAPDGSKWLPLKYPRPPHRNQNNKPLIDTETLMDSVTVNHEEHVEGVTNEALTLGTYVEYAGVHQEGSGNIPQRQFLGFNKKVMDHATETVADHVINQIDII</sequence>
<evidence type="ECO:0000313" key="2">
    <source>
        <dbReference type="EMBL" id="QDT94747.1"/>
    </source>
</evidence>
<dbReference type="InterPro" id="IPR006522">
    <property type="entry name" value="Phage_virion_morphogenesis"/>
</dbReference>
<dbReference type="KEGG" id="gaw:V144x_01780"/>
<organism evidence="2 3">
    <name type="scientific">Gimesia aquarii</name>
    <dbReference type="NCBI Taxonomy" id="2527964"/>
    <lineage>
        <taxon>Bacteria</taxon>
        <taxon>Pseudomonadati</taxon>
        <taxon>Planctomycetota</taxon>
        <taxon>Planctomycetia</taxon>
        <taxon>Planctomycetales</taxon>
        <taxon>Planctomycetaceae</taxon>
        <taxon>Gimesia</taxon>
    </lineage>
</organism>
<gene>
    <name evidence="2" type="ORF">V144x_01780</name>
</gene>
<name>A0A517VP10_9PLAN</name>
<accession>A0A517VP10</accession>
<protein>
    <submittedName>
        <fullName evidence="2">Phage virion morphogenesis family protein</fullName>
    </submittedName>
</protein>
<reference evidence="2 3" key="1">
    <citation type="submission" date="2019-03" db="EMBL/GenBank/DDBJ databases">
        <title>Deep-cultivation of Planctomycetes and their phenomic and genomic characterization uncovers novel biology.</title>
        <authorList>
            <person name="Wiegand S."/>
            <person name="Jogler M."/>
            <person name="Boedeker C."/>
            <person name="Pinto D."/>
            <person name="Vollmers J."/>
            <person name="Rivas-Marin E."/>
            <person name="Kohn T."/>
            <person name="Peeters S.H."/>
            <person name="Heuer A."/>
            <person name="Rast P."/>
            <person name="Oberbeckmann S."/>
            <person name="Bunk B."/>
            <person name="Jeske O."/>
            <person name="Meyerdierks A."/>
            <person name="Storesund J.E."/>
            <person name="Kallscheuer N."/>
            <person name="Luecker S."/>
            <person name="Lage O.M."/>
            <person name="Pohl T."/>
            <person name="Merkel B.J."/>
            <person name="Hornburger P."/>
            <person name="Mueller R.-W."/>
            <person name="Bruemmer F."/>
            <person name="Labrenz M."/>
            <person name="Spormann A.M."/>
            <person name="Op den Camp H."/>
            <person name="Overmann J."/>
            <person name="Amann R."/>
            <person name="Jetten M.S.M."/>
            <person name="Mascher T."/>
            <person name="Medema M.H."/>
            <person name="Devos D.P."/>
            <person name="Kaster A.-K."/>
            <person name="Ovreas L."/>
            <person name="Rohde M."/>
            <person name="Galperin M.Y."/>
            <person name="Jogler C."/>
        </authorList>
    </citation>
    <scope>NUCLEOTIDE SEQUENCE [LARGE SCALE GENOMIC DNA]</scope>
    <source>
        <strain evidence="2 3">V144</strain>
    </source>
</reference>
<evidence type="ECO:0000313" key="3">
    <source>
        <dbReference type="Proteomes" id="UP000318704"/>
    </source>
</evidence>
<dbReference type="EMBL" id="CP037920">
    <property type="protein sequence ID" value="QDT94747.1"/>
    <property type="molecule type" value="Genomic_DNA"/>
</dbReference>
<dbReference type="Proteomes" id="UP000318704">
    <property type="component" value="Chromosome"/>
</dbReference>
<dbReference type="AlphaFoldDB" id="A0A517VP10"/>
<proteinExistence type="predicted"/>
<feature type="region of interest" description="Disordered" evidence="1">
    <location>
        <begin position="16"/>
        <end position="44"/>
    </location>
</feature>